<dbReference type="RefSeq" id="WP_344288491.1">
    <property type="nucleotide sequence ID" value="NZ_BAAAPF010000017.1"/>
</dbReference>
<proteinExistence type="predicted"/>
<evidence type="ECO:0000313" key="2">
    <source>
        <dbReference type="Proteomes" id="UP001500443"/>
    </source>
</evidence>
<dbReference type="Gene3D" id="3.40.50.2300">
    <property type="match status" value="2"/>
</dbReference>
<dbReference type="EMBL" id="BAAAPF010000017">
    <property type="protein sequence ID" value="GAA2112859.1"/>
    <property type="molecule type" value="Genomic_DNA"/>
</dbReference>
<comment type="caution">
    <text evidence="1">The sequence shown here is derived from an EMBL/GenBank/DDBJ whole genome shotgun (WGS) entry which is preliminary data.</text>
</comment>
<keyword evidence="2" id="KW-1185">Reference proteome</keyword>
<dbReference type="Proteomes" id="UP001500443">
    <property type="component" value="Unassembled WGS sequence"/>
</dbReference>
<accession>A0ABN2XL19</accession>
<reference evidence="1 2" key="1">
    <citation type="journal article" date="2019" name="Int. J. Syst. Evol. Microbiol.">
        <title>The Global Catalogue of Microorganisms (GCM) 10K type strain sequencing project: providing services to taxonomists for standard genome sequencing and annotation.</title>
        <authorList>
            <consortium name="The Broad Institute Genomics Platform"/>
            <consortium name="The Broad Institute Genome Sequencing Center for Infectious Disease"/>
            <person name="Wu L."/>
            <person name="Ma J."/>
        </authorList>
    </citation>
    <scope>NUCLEOTIDE SEQUENCE [LARGE SCALE GENOMIC DNA]</scope>
    <source>
        <strain evidence="1 2">JCM 15481</strain>
    </source>
</reference>
<dbReference type="InterPro" id="IPR028082">
    <property type="entry name" value="Peripla_BP_I"/>
</dbReference>
<sequence>MAWVRRRPLGRAEKAILGVLALAAVTAAAVVLVLRLSGGDPCGDGLVESANGKECVGVADATAESPAFEPDADGPDERIAGLVRKVARENRRVQELWEEPEGTSQEPYVRVALMLPFNSSKSSAMIPEVVEHSLAGVLAAQIDANRRGSVNYQLLLTNIGRHLSQWQPGVDALAELPGVREPVEADTPLIGAIGLPNSEQDTQDLADALSAADIPAVSGVLSSPEIGADKLFKAAPSNSESVAALAAYLEDHPGERAGEPSGFLVWDSRKEDNYVTNTRENMRAVFGDEYELENRNRSFVGSQGDDYRGAPHRFSSAARGICRLEADTVFYAGRDSDLPHLITQLSDEPECDDVDAEIRILRVATGLPQGLTEQQVRADMAEARVVTVGASATDAPSWRTGDGSGERFAAFAQEFAEVSGLPGEALDDGYAIMHHDAFVVVARATESALDDLRPPGGGSDRLPSKLDVYNTITNMKVATGAEPCHDCVPGASGRFGFDVEKGNWPVCKPVPVIEYPRPAGADRPRLYRTFQGPDGTCPA</sequence>
<evidence type="ECO:0008006" key="3">
    <source>
        <dbReference type="Google" id="ProtNLM"/>
    </source>
</evidence>
<gene>
    <name evidence="1" type="ORF">GCM10009802_11260</name>
</gene>
<protein>
    <recommendedName>
        <fullName evidence="3">ABC transporter substrate-binding protein</fullName>
    </recommendedName>
</protein>
<name>A0ABN2XL19_9ACTN</name>
<dbReference type="SUPFAM" id="SSF53822">
    <property type="entry name" value="Periplasmic binding protein-like I"/>
    <property type="match status" value="1"/>
</dbReference>
<organism evidence="1 2">
    <name type="scientific">Streptomyces synnematoformans</name>
    <dbReference type="NCBI Taxonomy" id="415721"/>
    <lineage>
        <taxon>Bacteria</taxon>
        <taxon>Bacillati</taxon>
        <taxon>Actinomycetota</taxon>
        <taxon>Actinomycetes</taxon>
        <taxon>Kitasatosporales</taxon>
        <taxon>Streptomycetaceae</taxon>
        <taxon>Streptomyces</taxon>
    </lineage>
</organism>
<evidence type="ECO:0000313" key="1">
    <source>
        <dbReference type="EMBL" id="GAA2112859.1"/>
    </source>
</evidence>